<comment type="similarity">
    <text evidence="2 6">Belongs to the profilin family.</text>
</comment>
<dbReference type="PRINTS" id="PR01640">
    <property type="entry name" value="PROFILINPLNT"/>
</dbReference>
<dbReference type="EnsemblProtists" id="EKX36790">
    <property type="protein sequence ID" value="EKX36790"/>
    <property type="gene ID" value="GUITHDRAFT_89929"/>
</dbReference>
<protein>
    <recommendedName>
        <fullName evidence="6">Profilin</fullName>
    </recommendedName>
</protein>
<dbReference type="OMA" id="HHAENVQ"/>
<dbReference type="InterPro" id="IPR005455">
    <property type="entry name" value="PFN_euk"/>
</dbReference>
<keyword evidence="9" id="KW-1185">Reference proteome</keyword>
<evidence type="ECO:0000256" key="5">
    <source>
        <dbReference type="ARBA" id="ARBA00023212"/>
    </source>
</evidence>
<reference evidence="8" key="3">
    <citation type="submission" date="2015-06" db="UniProtKB">
        <authorList>
            <consortium name="EnsemblProtists"/>
        </authorList>
    </citation>
    <scope>IDENTIFICATION</scope>
</reference>
<dbReference type="Pfam" id="PF00235">
    <property type="entry name" value="Profilin"/>
    <property type="match status" value="1"/>
</dbReference>
<evidence type="ECO:0000256" key="4">
    <source>
        <dbReference type="ARBA" id="ARBA00023203"/>
    </source>
</evidence>
<evidence type="ECO:0000256" key="2">
    <source>
        <dbReference type="ARBA" id="ARBA00010058"/>
    </source>
</evidence>
<dbReference type="RefSeq" id="XP_005823770.1">
    <property type="nucleotide sequence ID" value="XM_005823713.1"/>
</dbReference>
<organism evidence="7">
    <name type="scientific">Guillardia theta (strain CCMP2712)</name>
    <name type="common">Cryptophyte</name>
    <dbReference type="NCBI Taxonomy" id="905079"/>
    <lineage>
        <taxon>Eukaryota</taxon>
        <taxon>Cryptophyceae</taxon>
        <taxon>Pyrenomonadales</taxon>
        <taxon>Geminigeraceae</taxon>
        <taxon>Guillardia</taxon>
    </lineage>
</organism>
<proteinExistence type="inferred from homology"/>
<dbReference type="STRING" id="905079.L1ILY3"/>
<dbReference type="OrthoDB" id="421374at2759"/>
<dbReference type="Proteomes" id="UP000011087">
    <property type="component" value="Unassembled WGS sequence"/>
</dbReference>
<accession>L1ILY3</accession>
<evidence type="ECO:0000256" key="3">
    <source>
        <dbReference type="ARBA" id="ARBA00022490"/>
    </source>
</evidence>
<reference evidence="9" key="2">
    <citation type="submission" date="2012-11" db="EMBL/GenBank/DDBJ databases">
        <authorList>
            <person name="Kuo A."/>
            <person name="Curtis B.A."/>
            <person name="Tanifuji G."/>
            <person name="Burki F."/>
            <person name="Gruber A."/>
            <person name="Irimia M."/>
            <person name="Maruyama S."/>
            <person name="Arias M.C."/>
            <person name="Ball S.G."/>
            <person name="Gile G.H."/>
            <person name="Hirakawa Y."/>
            <person name="Hopkins J.F."/>
            <person name="Rensing S.A."/>
            <person name="Schmutz J."/>
            <person name="Symeonidi A."/>
            <person name="Elias M."/>
            <person name="Eveleigh R.J."/>
            <person name="Herman E.K."/>
            <person name="Klute M.J."/>
            <person name="Nakayama T."/>
            <person name="Obornik M."/>
            <person name="Reyes-Prieto A."/>
            <person name="Armbrust E.V."/>
            <person name="Aves S.J."/>
            <person name="Beiko R.G."/>
            <person name="Coutinho P."/>
            <person name="Dacks J.B."/>
            <person name="Durnford D.G."/>
            <person name="Fast N.M."/>
            <person name="Green B.R."/>
            <person name="Grisdale C."/>
            <person name="Hempe F."/>
            <person name="Henrissat B."/>
            <person name="Hoppner M.P."/>
            <person name="Ishida K.-I."/>
            <person name="Kim E."/>
            <person name="Koreny L."/>
            <person name="Kroth P.G."/>
            <person name="Liu Y."/>
            <person name="Malik S.-B."/>
            <person name="Maier U.G."/>
            <person name="McRose D."/>
            <person name="Mock T."/>
            <person name="Neilson J.A."/>
            <person name="Onodera N.T."/>
            <person name="Poole A.M."/>
            <person name="Pritham E.J."/>
            <person name="Richards T.A."/>
            <person name="Rocap G."/>
            <person name="Roy S.W."/>
            <person name="Sarai C."/>
            <person name="Schaack S."/>
            <person name="Shirato S."/>
            <person name="Slamovits C.H."/>
            <person name="Spencer D.F."/>
            <person name="Suzuki S."/>
            <person name="Worden A.Z."/>
            <person name="Zauner S."/>
            <person name="Barry K."/>
            <person name="Bell C."/>
            <person name="Bharti A.K."/>
            <person name="Crow J.A."/>
            <person name="Grimwood J."/>
            <person name="Kramer R."/>
            <person name="Lindquist E."/>
            <person name="Lucas S."/>
            <person name="Salamov A."/>
            <person name="McFadden G.I."/>
            <person name="Lane C.E."/>
            <person name="Keeling P.J."/>
            <person name="Gray M.W."/>
            <person name="Grigoriev I.V."/>
            <person name="Archibald J.M."/>
        </authorList>
    </citation>
    <scope>NUCLEOTIDE SEQUENCE</scope>
    <source>
        <strain evidence="9">CCMP2712</strain>
    </source>
</reference>
<evidence type="ECO:0000313" key="8">
    <source>
        <dbReference type="EnsemblProtists" id="EKX36790"/>
    </source>
</evidence>
<keyword evidence="3" id="KW-0963">Cytoplasm</keyword>
<dbReference type="CDD" id="cd00148">
    <property type="entry name" value="PROF"/>
    <property type="match status" value="1"/>
</dbReference>
<dbReference type="PANTHER" id="PTHR11604:SF0">
    <property type="entry name" value="PROFILIN"/>
    <property type="match status" value="1"/>
</dbReference>
<dbReference type="InterPro" id="IPR036140">
    <property type="entry name" value="PFN_sf"/>
</dbReference>
<keyword evidence="5" id="KW-0206">Cytoskeleton</keyword>
<sequence length="130" mass="13762">MSWQAYVDDHLVGTRKVSHAAIIGLNGAIWASSANFKMSAQEGASIATAIAGSPNSVLGSDAMPVTLQGVKFLVLRADESSIYLRHGPEGACIAKTNQCILIGMYGENQQAGDCNVVVEKLADYLKENGY</sequence>
<evidence type="ECO:0000256" key="6">
    <source>
        <dbReference type="RuleBase" id="RU003909"/>
    </source>
</evidence>
<dbReference type="GO" id="GO:0005938">
    <property type="term" value="C:cell cortex"/>
    <property type="evidence" value="ECO:0007669"/>
    <property type="project" value="TreeGrafter"/>
</dbReference>
<reference evidence="7 9" key="1">
    <citation type="journal article" date="2012" name="Nature">
        <title>Algal genomes reveal evolutionary mosaicism and the fate of nucleomorphs.</title>
        <authorList>
            <consortium name="DOE Joint Genome Institute"/>
            <person name="Curtis B.A."/>
            <person name="Tanifuji G."/>
            <person name="Burki F."/>
            <person name="Gruber A."/>
            <person name="Irimia M."/>
            <person name="Maruyama S."/>
            <person name="Arias M.C."/>
            <person name="Ball S.G."/>
            <person name="Gile G.H."/>
            <person name="Hirakawa Y."/>
            <person name="Hopkins J.F."/>
            <person name="Kuo A."/>
            <person name="Rensing S.A."/>
            <person name="Schmutz J."/>
            <person name="Symeonidi A."/>
            <person name="Elias M."/>
            <person name="Eveleigh R.J."/>
            <person name="Herman E.K."/>
            <person name="Klute M.J."/>
            <person name="Nakayama T."/>
            <person name="Obornik M."/>
            <person name="Reyes-Prieto A."/>
            <person name="Armbrust E.V."/>
            <person name="Aves S.J."/>
            <person name="Beiko R.G."/>
            <person name="Coutinho P."/>
            <person name="Dacks J.B."/>
            <person name="Durnford D.G."/>
            <person name="Fast N.M."/>
            <person name="Green B.R."/>
            <person name="Grisdale C.J."/>
            <person name="Hempel F."/>
            <person name="Henrissat B."/>
            <person name="Hoppner M.P."/>
            <person name="Ishida K."/>
            <person name="Kim E."/>
            <person name="Koreny L."/>
            <person name="Kroth P.G."/>
            <person name="Liu Y."/>
            <person name="Malik S.B."/>
            <person name="Maier U.G."/>
            <person name="McRose D."/>
            <person name="Mock T."/>
            <person name="Neilson J.A."/>
            <person name="Onodera N.T."/>
            <person name="Poole A.M."/>
            <person name="Pritham E.J."/>
            <person name="Richards T.A."/>
            <person name="Rocap G."/>
            <person name="Roy S.W."/>
            <person name="Sarai C."/>
            <person name="Schaack S."/>
            <person name="Shirato S."/>
            <person name="Slamovits C.H."/>
            <person name="Spencer D.F."/>
            <person name="Suzuki S."/>
            <person name="Worden A.Z."/>
            <person name="Zauner S."/>
            <person name="Barry K."/>
            <person name="Bell C."/>
            <person name="Bharti A.K."/>
            <person name="Crow J.A."/>
            <person name="Grimwood J."/>
            <person name="Kramer R."/>
            <person name="Lindquist E."/>
            <person name="Lucas S."/>
            <person name="Salamov A."/>
            <person name="McFadden G.I."/>
            <person name="Lane C.E."/>
            <person name="Keeling P.J."/>
            <person name="Gray M.W."/>
            <person name="Grigoriev I.V."/>
            <person name="Archibald J.M."/>
        </authorList>
    </citation>
    <scope>NUCLEOTIDE SEQUENCE</scope>
    <source>
        <strain evidence="7 9">CCMP2712</strain>
    </source>
</reference>
<dbReference type="SUPFAM" id="SSF55770">
    <property type="entry name" value="Profilin (actin-binding protein)"/>
    <property type="match status" value="1"/>
</dbReference>
<dbReference type="GO" id="GO:0005856">
    <property type="term" value="C:cytoskeleton"/>
    <property type="evidence" value="ECO:0007669"/>
    <property type="project" value="UniProtKB-SubCell"/>
</dbReference>
<dbReference type="InterPro" id="IPR027310">
    <property type="entry name" value="Profilin_CS"/>
</dbReference>
<evidence type="ECO:0000256" key="1">
    <source>
        <dbReference type="ARBA" id="ARBA00004245"/>
    </source>
</evidence>
<dbReference type="AlphaFoldDB" id="L1ILY3"/>
<dbReference type="PaxDb" id="55529-EKX36790"/>
<dbReference type="GO" id="GO:0003785">
    <property type="term" value="F:actin monomer binding"/>
    <property type="evidence" value="ECO:0007669"/>
    <property type="project" value="TreeGrafter"/>
</dbReference>
<dbReference type="InterPro" id="IPR048278">
    <property type="entry name" value="PFN"/>
</dbReference>
<dbReference type="PANTHER" id="PTHR11604">
    <property type="entry name" value="PROFILIN"/>
    <property type="match status" value="1"/>
</dbReference>
<keyword evidence="4 6" id="KW-0009">Actin-binding</keyword>
<dbReference type="GeneID" id="17293496"/>
<comment type="subcellular location">
    <subcellularLocation>
        <location evidence="1">Cytoplasm</location>
        <location evidence="1">Cytoskeleton</location>
    </subcellularLocation>
</comment>
<dbReference type="KEGG" id="gtt:GUITHDRAFT_89929"/>
<dbReference type="Gene3D" id="3.30.450.30">
    <property type="entry name" value="Dynein light chain 2a, cytoplasmic"/>
    <property type="match status" value="1"/>
</dbReference>
<gene>
    <name evidence="7" type="ORF">GUITHDRAFT_89929</name>
</gene>
<dbReference type="PROSITE" id="PS00414">
    <property type="entry name" value="PROFILIN"/>
    <property type="match status" value="1"/>
</dbReference>
<evidence type="ECO:0000313" key="9">
    <source>
        <dbReference type="Proteomes" id="UP000011087"/>
    </source>
</evidence>
<evidence type="ECO:0000313" key="7">
    <source>
        <dbReference type="EMBL" id="EKX36790.1"/>
    </source>
</evidence>
<dbReference type="SMART" id="SM00392">
    <property type="entry name" value="PROF"/>
    <property type="match status" value="1"/>
</dbReference>
<name>L1ILY3_GUITC</name>
<dbReference type="HOGENOM" id="CLU_120772_1_0_1"/>
<dbReference type="FunFam" id="3.30.450.30:FF:000001">
    <property type="entry name" value="Profilin"/>
    <property type="match status" value="1"/>
</dbReference>
<dbReference type="EMBL" id="JH993068">
    <property type="protein sequence ID" value="EKX36790.1"/>
    <property type="molecule type" value="Genomic_DNA"/>
</dbReference>
<dbReference type="eggNOG" id="KOG1755">
    <property type="taxonomic scope" value="Eukaryota"/>
</dbReference>